<feature type="domain" description="S-layer protein C-terminal" evidence="4">
    <location>
        <begin position="26"/>
        <end position="102"/>
    </location>
</feature>
<evidence type="ECO:0000313" key="6">
    <source>
        <dbReference type="Proteomes" id="UP000009311"/>
    </source>
</evidence>
<keyword evidence="6" id="KW-1185">Reference proteome</keyword>
<evidence type="ECO:0000256" key="1">
    <source>
        <dbReference type="SAM" id="MobiDB-lite"/>
    </source>
</evidence>
<dbReference type="SUPFAM" id="SSF55797">
    <property type="entry name" value="PR-1-like"/>
    <property type="match status" value="1"/>
</dbReference>
<dbReference type="RefSeq" id="WP_009560217.1">
    <property type="nucleotide sequence ID" value="NZ_AYZN01000001.1"/>
</dbReference>
<feature type="chain" id="PRO_5009961849" evidence="2">
    <location>
        <begin position="29"/>
        <end position="445"/>
    </location>
</feature>
<dbReference type="PATRIC" id="fig|1423790.3.peg.170"/>
<organism evidence="5 6">
    <name type="scientific">Lactobacillus pasteurii DSM 23907 = CRBIP 24.76</name>
    <dbReference type="NCBI Taxonomy" id="1423790"/>
    <lineage>
        <taxon>Bacteria</taxon>
        <taxon>Bacillati</taxon>
        <taxon>Bacillota</taxon>
        <taxon>Bacilli</taxon>
        <taxon>Lactobacillales</taxon>
        <taxon>Lactobacillaceae</taxon>
        <taxon>Lactobacillus</taxon>
    </lineage>
</organism>
<feature type="domain" description="SCP" evidence="3">
    <location>
        <begin position="293"/>
        <end position="414"/>
    </location>
</feature>
<dbReference type="AlphaFoldDB" id="I7JYM0"/>
<keyword evidence="2" id="KW-0732">Signal</keyword>
<accession>I7JYM0</accession>
<dbReference type="OrthoDB" id="2404328at2"/>
<reference evidence="5 6" key="1">
    <citation type="submission" date="2012-06" db="EMBL/GenBank/DDBJ databases">
        <title>Draft Genome Sequence of Lactobacillus pasteurii CRBIP 24.76T.</title>
        <authorList>
            <person name="Cousin S."/>
            <person name="Bouchier C."/>
            <person name="Loux V."/>
            <person name="Ma L."/>
            <person name="Creno S."/>
            <person name="Bizet C."/>
            <person name="Clermont D."/>
        </authorList>
    </citation>
    <scope>NUCLEOTIDE SEQUENCE [LARGE SCALE GENOMIC DNA]</scope>
    <source>
        <strain evidence="6">CRBIP 24.76T</strain>
    </source>
</reference>
<dbReference type="EMBL" id="CAKD01000023">
    <property type="protein sequence ID" value="CCI85665.1"/>
    <property type="molecule type" value="Genomic_DNA"/>
</dbReference>
<feature type="compositionally biased region" description="Polar residues" evidence="1">
    <location>
        <begin position="184"/>
        <end position="196"/>
    </location>
</feature>
<dbReference type="Pfam" id="PF00188">
    <property type="entry name" value="CAP"/>
    <property type="match status" value="1"/>
</dbReference>
<evidence type="ECO:0000259" key="4">
    <source>
        <dbReference type="Pfam" id="PF03217"/>
    </source>
</evidence>
<protein>
    <submittedName>
        <fullName evidence="5">SCP-like extracellular protein</fullName>
    </submittedName>
</protein>
<sequence>MKFKNKAITLLAGIAVGVAVFSTETANASGTSLILKRNAYIYNKNGHRSWLPLTLVYDGTHRKKIFKVRMEYKGNTEKIKGTKYINGKKYYKVAKNRYMKASDFTWNLFATKDGGAPLHKSPTSLSTDEDGVIGGWQIKIREKVNGYDGYVWYRIRKGEWVSSKDTSIPRKAKGAIPPVDTQKDTNTFSTDSQNSVKNETKIPQVTVPAKQHDNQTKAVDKAQYHGNVTDFMDWLSQNSELSDAQKSSAMNAAEIIRGGGDAPSWYSTYVDINDVKDAASADNFAKTLDYYGRTNQIRTGKGIPAMKVSFRMIAKSIVSVDYQKRGGLEHSSYGGFENLASSQDPINAWMREEANWKYNVGINSSLADQEYKGLSGYPFYGGNGYRVAGHYLNLVNINLKSMGYAYLMRESGRNAVAYNGSFSSGDISVDEFVSLARQWLNMVKD</sequence>
<evidence type="ECO:0000259" key="3">
    <source>
        <dbReference type="Pfam" id="PF00188"/>
    </source>
</evidence>
<proteinExistence type="predicted"/>
<feature type="signal peptide" evidence="2">
    <location>
        <begin position="1"/>
        <end position="28"/>
    </location>
</feature>
<dbReference type="InterPro" id="IPR035940">
    <property type="entry name" value="CAP_sf"/>
</dbReference>
<dbReference type="InterPro" id="IPR024968">
    <property type="entry name" value="SlpA_C_lactobacillus"/>
</dbReference>
<name>I7JYM0_9LACO</name>
<comment type="caution">
    <text evidence="5">The sequence shown here is derived from an EMBL/GenBank/DDBJ whole genome shotgun (WGS) entry which is preliminary data.</text>
</comment>
<dbReference type="InterPro" id="IPR014044">
    <property type="entry name" value="CAP_dom"/>
</dbReference>
<feature type="region of interest" description="Disordered" evidence="1">
    <location>
        <begin position="169"/>
        <end position="196"/>
    </location>
</feature>
<evidence type="ECO:0000256" key="2">
    <source>
        <dbReference type="SAM" id="SignalP"/>
    </source>
</evidence>
<dbReference type="STRING" id="1423790.BN53_06165"/>
<evidence type="ECO:0000313" key="5">
    <source>
        <dbReference type="EMBL" id="CCI85665.1"/>
    </source>
</evidence>
<dbReference type="Pfam" id="PF03217">
    <property type="entry name" value="SlpA"/>
    <property type="match status" value="1"/>
</dbReference>
<dbReference type="eggNOG" id="ENOG5030JEF">
    <property type="taxonomic scope" value="Bacteria"/>
</dbReference>
<dbReference type="Proteomes" id="UP000009311">
    <property type="component" value="Unassembled WGS sequence"/>
</dbReference>
<gene>
    <name evidence="5" type="ORF">BN53_06165</name>
</gene>